<dbReference type="EMBL" id="CAJVQB010019249">
    <property type="protein sequence ID" value="CAG8790484.1"/>
    <property type="molecule type" value="Genomic_DNA"/>
</dbReference>
<proteinExistence type="predicted"/>
<evidence type="ECO:0000313" key="2">
    <source>
        <dbReference type="Proteomes" id="UP000789901"/>
    </source>
</evidence>
<dbReference type="Proteomes" id="UP000789901">
    <property type="component" value="Unassembled WGS sequence"/>
</dbReference>
<accession>A0ABN7VPL9</accession>
<keyword evidence="2" id="KW-1185">Reference proteome</keyword>
<reference evidence="1 2" key="1">
    <citation type="submission" date="2021-06" db="EMBL/GenBank/DDBJ databases">
        <authorList>
            <person name="Kallberg Y."/>
            <person name="Tangrot J."/>
            <person name="Rosling A."/>
        </authorList>
    </citation>
    <scope>NUCLEOTIDE SEQUENCE [LARGE SCALE GENOMIC DNA]</scope>
    <source>
        <strain evidence="1 2">120-4 pot B 10/14</strain>
    </source>
</reference>
<gene>
    <name evidence="1" type="ORF">GMARGA_LOCUS21150</name>
</gene>
<evidence type="ECO:0000313" key="1">
    <source>
        <dbReference type="EMBL" id="CAG8790484.1"/>
    </source>
</evidence>
<protein>
    <submittedName>
        <fullName evidence="1">40565_t:CDS:1</fullName>
    </submittedName>
</protein>
<sequence length="378" mass="43485">MKNGFDNNCTAKIKLYIKKYTVIQNDKLNINNNDDYIDDIPLYQICFRKYFEKLVESKKSTSHAAQLYCKALTKDIKNNEQAESTSRLFGPLLFGLQCKSIEAVRKILLLNELIQMKPFNKYSISTQCKHILGLEKQVLEFVEEEKENFFHLNDNIILKQAKFEVNGCMHIINYGKIDKKSIELQAQAIVKSIDCDRISQEAYRSLARLDELLIRTGAIYDIKQEITNRVNKIIPISLVDIDQPASFEPITEESNITNPITVSNVIASIGKNEQQRITDILNYIIPFYVQKGVLKPENSLYLRILGDGRNVGKKVKHVMITVALLNNLDKLHKPESYYSLVLFPGMENYYSLQNALAPLISDLRFLNECGFYEIGKKH</sequence>
<organism evidence="1 2">
    <name type="scientific">Gigaspora margarita</name>
    <dbReference type="NCBI Taxonomy" id="4874"/>
    <lineage>
        <taxon>Eukaryota</taxon>
        <taxon>Fungi</taxon>
        <taxon>Fungi incertae sedis</taxon>
        <taxon>Mucoromycota</taxon>
        <taxon>Glomeromycotina</taxon>
        <taxon>Glomeromycetes</taxon>
        <taxon>Diversisporales</taxon>
        <taxon>Gigasporaceae</taxon>
        <taxon>Gigaspora</taxon>
    </lineage>
</organism>
<name>A0ABN7VPL9_GIGMA</name>
<comment type="caution">
    <text evidence="1">The sequence shown here is derived from an EMBL/GenBank/DDBJ whole genome shotgun (WGS) entry which is preliminary data.</text>
</comment>